<keyword evidence="1" id="KW-0812">Transmembrane</keyword>
<evidence type="ECO:0000313" key="3">
    <source>
        <dbReference type="Proteomes" id="UP001059773"/>
    </source>
</evidence>
<keyword evidence="3" id="KW-1185">Reference proteome</keyword>
<reference evidence="2" key="1">
    <citation type="submission" date="2022-07" db="EMBL/GenBank/DDBJ databases">
        <title>FELIX.</title>
        <authorList>
            <person name="Wan K.H."/>
            <person name="Park S."/>
            <person name="Lawrence Q."/>
            <person name="Eichenberger J.P."/>
            <person name="Booth B.W."/>
            <person name="Piaggio A.J."/>
            <person name="Chandler J.C."/>
            <person name="Franklin A.B."/>
            <person name="Celniker S.E."/>
        </authorList>
    </citation>
    <scope>NUCLEOTIDE SEQUENCE</scope>
    <source>
        <strain evidence="2">QA-1986 374</strain>
    </source>
</reference>
<feature type="transmembrane region" description="Helical" evidence="1">
    <location>
        <begin position="32"/>
        <end position="47"/>
    </location>
</feature>
<accession>A0ABY5JTK5</accession>
<protein>
    <submittedName>
        <fullName evidence="2">Uncharacterized protein</fullName>
    </submittedName>
</protein>
<dbReference type="EMBL" id="CP101914">
    <property type="protein sequence ID" value="UUI02802.1"/>
    <property type="molecule type" value="Genomic_DNA"/>
</dbReference>
<evidence type="ECO:0000313" key="2">
    <source>
        <dbReference type="EMBL" id="UUI02802.1"/>
    </source>
</evidence>
<sequence>MFTRKQLILHSILIAVAVILNATVGFSRFMDTAVLGFFVILASWFWYDNHRKKKRKKCE</sequence>
<feature type="transmembrane region" description="Helical" evidence="1">
    <location>
        <begin position="7"/>
        <end position="26"/>
    </location>
</feature>
<keyword evidence="1" id="KW-0472">Membrane</keyword>
<keyword evidence="1" id="KW-1133">Transmembrane helix</keyword>
<name>A0ABY5JTK5_9BACI</name>
<gene>
    <name evidence="2" type="ORF">NP439_22655</name>
</gene>
<organism evidence="2 3">
    <name type="scientific">Oceanobacillus jeddahense</name>
    <dbReference type="NCBI Taxonomy" id="1462527"/>
    <lineage>
        <taxon>Bacteria</taxon>
        <taxon>Bacillati</taxon>
        <taxon>Bacillota</taxon>
        <taxon>Bacilli</taxon>
        <taxon>Bacillales</taxon>
        <taxon>Bacillaceae</taxon>
        <taxon>Oceanobacillus</taxon>
    </lineage>
</organism>
<dbReference type="RefSeq" id="WP_256707999.1">
    <property type="nucleotide sequence ID" value="NZ_CP101914.1"/>
</dbReference>
<evidence type="ECO:0000256" key="1">
    <source>
        <dbReference type="SAM" id="Phobius"/>
    </source>
</evidence>
<proteinExistence type="predicted"/>
<dbReference type="Proteomes" id="UP001059773">
    <property type="component" value="Chromosome"/>
</dbReference>